<sequence length="232" mass="25788">MKLVIFDIDGTLTNTYKIDEDCFVNALKSELKISDINRNWAEYTHVTDSGITQQIFIEKLGRIPSNEEVARIKIRFVNLLQEACNHNQDLFSEISGSANLLANLCLTRDWCVAIATGGWRESAELKLQKANLKIESIPLASADDGISRTDIVNTAIVKAKNIYKIDNFKKIVFVGDGTWDVKVAYQLSIAMIGIGSGKVAQTLLNVGATKVIKDFTDLNYFIKILETATIPK</sequence>
<dbReference type="Gene3D" id="1.10.150.240">
    <property type="entry name" value="Putative phosphatase, domain 2"/>
    <property type="match status" value="1"/>
</dbReference>
<dbReference type="SFLD" id="SFLDS00003">
    <property type="entry name" value="Haloacid_Dehalogenase"/>
    <property type="match status" value="1"/>
</dbReference>
<keyword evidence="1" id="KW-0378">Hydrolase</keyword>
<dbReference type="RefSeq" id="WP_214433444.1">
    <property type="nucleotide sequence ID" value="NZ_CAWPUQ010000318.1"/>
</dbReference>
<accession>A0A8J7I8X6</accession>
<name>A0A8J7I8X6_9NOST</name>
<dbReference type="GO" id="GO:0008967">
    <property type="term" value="F:phosphoglycolate phosphatase activity"/>
    <property type="evidence" value="ECO:0007669"/>
    <property type="project" value="TreeGrafter"/>
</dbReference>
<dbReference type="InterPro" id="IPR023214">
    <property type="entry name" value="HAD_sf"/>
</dbReference>
<protein>
    <submittedName>
        <fullName evidence="1">HAD family hydrolase</fullName>
    </submittedName>
</protein>
<dbReference type="Proteomes" id="UP000662314">
    <property type="component" value="Unassembled WGS sequence"/>
</dbReference>
<dbReference type="Pfam" id="PF00702">
    <property type="entry name" value="Hydrolase"/>
    <property type="match status" value="1"/>
</dbReference>
<dbReference type="InterPro" id="IPR023198">
    <property type="entry name" value="PGP-like_dom2"/>
</dbReference>
<dbReference type="InterPro" id="IPR050155">
    <property type="entry name" value="HAD-like_hydrolase_sf"/>
</dbReference>
<dbReference type="PANTHER" id="PTHR43434">
    <property type="entry name" value="PHOSPHOGLYCOLATE PHOSPHATASE"/>
    <property type="match status" value="1"/>
</dbReference>
<dbReference type="PANTHER" id="PTHR43434:SF19">
    <property type="entry name" value="PHOSPHONOACETALDEHYDE HYDROLASE"/>
    <property type="match status" value="1"/>
</dbReference>
<dbReference type="GO" id="GO:0005829">
    <property type="term" value="C:cytosol"/>
    <property type="evidence" value="ECO:0007669"/>
    <property type="project" value="TreeGrafter"/>
</dbReference>
<dbReference type="InterPro" id="IPR036412">
    <property type="entry name" value="HAD-like_sf"/>
</dbReference>
<dbReference type="SFLD" id="SFLDG01129">
    <property type="entry name" value="C1.5:_HAD__Beta-PGM__Phosphata"/>
    <property type="match status" value="1"/>
</dbReference>
<evidence type="ECO:0000313" key="1">
    <source>
        <dbReference type="EMBL" id="MBH8574647.1"/>
    </source>
</evidence>
<dbReference type="SUPFAM" id="SSF56784">
    <property type="entry name" value="HAD-like"/>
    <property type="match status" value="1"/>
</dbReference>
<dbReference type="Gene3D" id="3.40.50.1000">
    <property type="entry name" value="HAD superfamily/HAD-like"/>
    <property type="match status" value="1"/>
</dbReference>
<reference evidence="1 2" key="1">
    <citation type="journal article" date="2021" name="Int. J. Syst. Evol. Microbiol.">
        <title>Amazonocrinis nigriterrae gen. nov., sp. nov., Atlanticothrix silvestris gen. nov., sp. nov. and Dendronalium phyllosphericum gen. nov., sp. nov., nostocacean cyanobacteria from Brazilian environments.</title>
        <authorList>
            <person name="Alvarenga D.O."/>
            <person name="Andreote A.P.D."/>
            <person name="Branco L.H.Z."/>
            <person name="Delbaje E."/>
            <person name="Cruz R.B."/>
            <person name="Varani A.M."/>
            <person name="Fiore M.F."/>
        </authorList>
    </citation>
    <scope>NUCLEOTIDE SEQUENCE [LARGE SCALE GENOMIC DNA]</scope>
    <source>
        <strain evidence="1 2">CENA369</strain>
    </source>
</reference>
<evidence type="ECO:0000313" key="2">
    <source>
        <dbReference type="Proteomes" id="UP000662314"/>
    </source>
</evidence>
<gene>
    <name evidence="1" type="ORF">I8752_16770</name>
</gene>
<comment type="caution">
    <text evidence="1">The sequence shown here is derived from an EMBL/GenBank/DDBJ whole genome shotgun (WGS) entry which is preliminary data.</text>
</comment>
<dbReference type="AlphaFoldDB" id="A0A8J7I8X6"/>
<keyword evidence="2" id="KW-1185">Reference proteome</keyword>
<dbReference type="EMBL" id="JAECZA010000080">
    <property type="protein sequence ID" value="MBH8574647.1"/>
    <property type="molecule type" value="Genomic_DNA"/>
</dbReference>
<dbReference type="GO" id="GO:0006281">
    <property type="term" value="P:DNA repair"/>
    <property type="evidence" value="ECO:0007669"/>
    <property type="project" value="TreeGrafter"/>
</dbReference>
<organism evidence="1 2">
    <name type="scientific">Dendronalium phyllosphericum CENA369</name>
    <dbReference type="NCBI Taxonomy" id="1725256"/>
    <lineage>
        <taxon>Bacteria</taxon>
        <taxon>Bacillati</taxon>
        <taxon>Cyanobacteriota</taxon>
        <taxon>Cyanophyceae</taxon>
        <taxon>Nostocales</taxon>
        <taxon>Nostocaceae</taxon>
        <taxon>Dendronalium</taxon>
        <taxon>Dendronalium phyllosphericum</taxon>
    </lineage>
</organism>
<proteinExistence type="predicted"/>